<dbReference type="Proteomes" id="UP000237105">
    <property type="component" value="Unassembled WGS sequence"/>
</dbReference>
<reference evidence="2" key="1">
    <citation type="submission" date="2016-06" db="EMBL/GenBank/DDBJ databases">
        <title>Parallel loss of symbiosis genes in relatives of nitrogen-fixing non-legume Parasponia.</title>
        <authorList>
            <person name="Van Velzen R."/>
            <person name="Holmer R."/>
            <person name="Bu F."/>
            <person name="Rutten L."/>
            <person name="Van Zeijl A."/>
            <person name="Liu W."/>
            <person name="Santuari L."/>
            <person name="Cao Q."/>
            <person name="Sharma T."/>
            <person name="Shen D."/>
            <person name="Roswanjaya Y."/>
            <person name="Wardhani T."/>
            <person name="Kalhor M.S."/>
            <person name="Jansen J."/>
            <person name="Van den Hoogen J."/>
            <person name="Gungor B."/>
            <person name="Hartog M."/>
            <person name="Hontelez J."/>
            <person name="Verver J."/>
            <person name="Yang W.-C."/>
            <person name="Schijlen E."/>
            <person name="Repin R."/>
            <person name="Schilthuizen M."/>
            <person name="Schranz E."/>
            <person name="Heidstra R."/>
            <person name="Miyata K."/>
            <person name="Fedorova E."/>
            <person name="Kohlen W."/>
            <person name="Bisseling T."/>
            <person name="Smit S."/>
            <person name="Geurts R."/>
        </authorList>
    </citation>
    <scope>NUCLEOTIDE SEQUENCE [LARGE SCALE GENOMIC DNA]</scope>
    <source>
        <strain evidence="2">cv. WU1-14</strain>
    </source>
</reference>
<organism evidence="1 2">
    <name type="scientific">Parasponia andersonii</name>
    <name type="common">Sponia andersonii</name>
    <dbReference type="NCBI Taxonomy" id="3476"/>
    <lineage>
        <taxon>Eukaryota</taxon>
        <taxon>Viridiplantae</taxon>
        <taxon>Streptophyta</taxon>
        <taxon>Embryophyta</taxon>
        <taxon>Tracheophyta</taxon>
        <taxon>Spermatophyta</taxon>
        <taxon>Magnoliopsida</taxon>
        <taxon>eudicotyledons</taxon>
        <taxon>Gunneridae</taxon>
        <taxon>Pentapetalae</taxon>
        <taxon>rosids</taxon>
        <taxon>fabids</taxon>
        <taxon>Rosales</taxon>
        <taxon>Cannabaceae</taxon>
        <taxon>Parasponia</taxon>
    </lineage>
</organism>
<keyword evidence="2" id="KW-1185">Reference proteome</keyword>
<evidence type="ECO:0000313" key="2">
    <source>
        <dbReference type="Proteomes" id="UP000237105"/>
    </source>
</evidence>
<dbReference type="AlphaFoldDB" id="A0A2P5AEG0"/>
<dbReference type="EMBL" id="JXTB01000637">
    <property type="protein sequence ID" value="PON34920.1"/>
    <property type="molecule type" value="Genomic_DNA"/>
</dbReference>
<protein>
    <submittedName>
        <fullName evidence="1">Uncharacterized protein</fullName>
    </submittedName>
</protein>
<accession>A0A2P5AEG0</accession>
<sequence>MVETLKALTNDELKAATCQSLSASSREDLTYRRWGKTILNDELLAKKCRGRRVGGIWRRCGGGEAGRASALLGFG</sequence>
<gene>
    <name evidence="1" type="ORF">PanWU01x14_340600</name>
</gene>
<name>A0A2P5AEG0_PARAD</name>
<dbReference type="OrthoDB" id="10429955at2759"/>
<evidence type="ECO:0000313" key="1">
    <source>
        <dbReference type="EMBL" id="PON34920.1"/>
    </source>
</evidence>
<comment type="caution">
    <text evidence="1">The sequence shown here is derived from an EMBL/GenBank/DDBJ whole genome shotgun (WGS) entry which is preliminary data.</text>
</comment>
<proteinExistence type="predicted"/>